<proteinExistence type="predicted"/>
<dbReference type="EMBL" id="RWGY01000011">
    <property type="protein sequence ID" value="TVU28035.1"/>
    <property type="molecule type" value="Genomic_DNA"/>
</dbReference>
<organism evidence="2 3">
    <name type="scientific">Eragrostis curvula</name>
    <name type="common">weeping love grass</name>
    <dbReference type="NCBI Taxonomy" id="38414"/>
    <lineage>
        <taxon>Eukaryota</taxon>
        <taxon>Viridiplantae</taxon>
        <taxon>Streptophyta</taxon>
        <taxon>Embryophyta</taxon>
        <taxon>Tracheophyta</taxon>
        <taxon>Spermatophyta</taxon>
        <taxon>Magnoliopsida</taxon>
        <taxon>Liliopsida</taxon>
        <taxon>Poales</taxon>
        <taxon>Poaceae</taxon>
        <taxon>PACMAD clade</taxon>
        <taxon>Chloridoideae</taxon>
        <taxon>Eragrostideae</taxon>
        <taxon>Eragrostidinae</taxon>
        <taxon>Eragrostis</taxon>
    </lineage>
</organism>
<feature type="region of interest" description="Disordered" evidence="1">
    <location>
        <begin position="1"/>
        <end position="20"/>
    </location>
</feature>
<dbReference type="Gramene" id="TVU28035">
    <property type="protein sequence ID" value="TVU28035"/>
    <property type="gene ID" value="EJB05_19542"/>
</dbReference>
<dbReference type="Proteomes" id="UP000324897">
    <property type="component" value="Chromosome 1"/>
</dbReference>
<protein>
    <submittedName>
        <fullName evidence="2">Uncharacterized protein</fullName>
    </submittedName>
</protein>
<name>A0A5J9UWQ8_9POAL</name>
<evidence type="ECO:0000313" key="3">
    <source>
        <dbReference type="Proteomes" id="UP000324897"/>
    </source>
</evidence>
<feature type="non-terminal residue" evidence="2">
    <location>
        <position position="1"/>
    </location>
</feature>
<keyword evidence="3" id="KW-1185">Reference proteome</keyword>
<evidence type="ECO:0000256" key="1">
    <source>
        <dbReference type="SAM" id="MobiDB-lite"/>
    </source>
</evidence>
<dbReference type="AlphaFoldDB" id="A0A5J9UWQ8"/>
<evidence type="ECO:0000313" key="2">
    <source>
        <dbReference type="EMBL" id="TVU28035.1"/>
    </source>
</evidence>
<reference evidence="2 3" key="1">
    <citation type="journal article" date="2019" name="Sci. Rep.">
        <title>A high-quality genome of Eragrostis curvula grass provides insights into Poaceae evolution and supports new strategies to enhance forage quality.</title>
        <authorList>
            <person name="Carballo J."/>
            <person name="Santos B.A.C.M."/>
            <person name="Zappacosta D."/>
            <person name="Garbus I."/>
            <person name="Selva J.P."/>
            <person name="Gallo C.A."/>
            <person name="Diaz A."/>
            <person name="Albertini E."/>
            <person name="Caccamo M."/>
            <person name="Echenique V."/>
        </authorList>
    </citation>
    <scope>NUCLEOTIDE SEQUENCE [LARGE SCALE GENOMIC DNA]</scope>
    <source>
        <strain evidence="3">cv. Victoria</strain>
        <tissue evidence="2">Leaf</tissue>
    </source>
</reference>
<gene>
    <name evidence="2" type="ORF">EJB05_19542</name>
</gene>
<comment type="caution">
    <text evidence="2">The sequence shown here is derived from an EMBL/GenBank/DDBJ whole genome shotgun (WGS) entry which is preliminary data.</text>
</comment>
<accession>A0A5J9UWQ8</accession>
<sequence length="109" mass="11997">METMAGSPGSPSPETEEIAAKPATAPELRVQQRTHIVLPVQIAGNWSCYDDYVVGNSGTNQSAMSTIILFIFNVKRKILALQPSLELPRAELLHFLMIAIISIHSFVNY</sequence>